<feature type="domain" description="NERD" evidence="2">
    <location>
        <begin position="40"/>
        <end position="153"/>
    </location>
</feature>
<dbReference type="Proteomes" id="UP000434582">
    <property type="component" value="Unassembled WGS sequence"/>
</dbReference>
<feature type="transmembrane region" description="Helical" evidence="1">
    <location>
        <begin position="12"/>
        <end position="34"/>
    </location>
</feature>
<dbReference type="PROSITE" id="PS50965">
    <property type="entry name" value="NERD"/>
    <property type="match status" value="1"/>
</dbReference>
<reference evidence="3 4" key="1">
    <citation type="submission" date="2019-10" db="EMBL/GenBank/DDBJ databases">
        <title>Draft whole-genome sequence of the purple nonsulfur photosynthetic bacterium Roseospira navarrensis DSM 15114.</title>
        <authorList>
            <person name="Kyndt J.A."/>
            <person name="Meyer T.E."/>
        </authorList>
    </citation>
    <scope>NUCLEOTIDE SEQUENCE [LARGE SCALE GENOMIC DNA]</scope>
    <source>
        <strain evidence="3 4">DSM 15114</strain>
    </source>
</reference>
<keyword evidence="4" id="KW-1185">Reference proteome</keyword>
<dbReference type="AlphaFoldDB" id="A0A7X1ZGN8"/>
<organism evidence="3 4">
    <name type="scientific">Roseospira navarrensis</name>
    <dbReference type="NCBI Taxonomy" id="140058"/>
    <lineage>
        <taxon>Bacteria</taxon>
        <taxon>Pseudomonadati</taxon>
        <taxon>Pseudomonadota</taxon>
        <taxon>Alphaproteobacteria</taxon>
        <taxon>Rhodospirillales</taxon>
        <taxon>Rhodospirillaceae</taxon>
        <taxon>Roseospira</taxon>
    </lineage>
</organism>
<dbReference type="RefSeq" id="WP_153346454.1">
    <property type="nucleotide sequence ID" value="NZ_WIVE01000079.1"/>
</dbReference>
<dbReference type="EMBL" id="WIVE01000079">
    <property type="protein sequence ID" value="MQX38218.1"/>
    <property type="molecule type" value="Genomic_DNA"/>
</dbReference>
<keyword evidence="1" id="KW-1133">Transmembrane helix</keyword>
<evidence type="ECO:0000256" key="1">
    <source>
        <dbReference type="SAM" id="Phobius"/>
    </source>
</evidence>
<sequence length="250" mass="26973">MDQNLAGPLTDLLWILLLWVVALFLLTGGTYMTLGPALRQGPANRRAARALARAGLPALHDLVLRTAWGGLIRVDHVVRLPTGFVVLQIVMRAGRLVGTRRQRVWRQDVGLDSHTFGNPLRRLDKAMAAVRRALPPPPEGADAPVVTGQVLVPRRARFARGRPEGVSNLGAFLEELHAAHGAAADGPEAPGLEEAWQALSRAALAVPDGDGPLSWLRRPRRLLRSALAETRTAMGLLFLGTGAALVVLLW</sequence>
<proteinExistence type="predicted"/>
<dbReference type="Pfam" id="PF08378">
    <property type="entry name" value="NERD"/>
    <property type="match status" value="1"/>
</dbReference>
<keyword evidence="1" id="KW-0812">Transmembrane</keyword>
<protein>
    <recommendedName>
        <fullName evidence="2">NERD domain-containing protein</fullName>
    </recommendedName>
</protein>
<comment type="caution">
    <text evidence="3">The sequence shown here is derived from an EMBL/GenBank/DDBJ whole genome shotgun (WGS) entry which is preliminary data.</text>
</comment>
<feature type="transmembrane region" description="Helical" evidence="1">
    <location>
        <begin position="226"/>
        <end position="249"/>
    </location>
</feature>
<keyword evidence="1" id="KW-0472">Membrane</keyword>
<evidence type="ECO:0000313" key="4">
    <source>
        <dbReference type="Proteomes" id="UP000434582"/>
    </source>
</evidence>
<dbReference type="OrthoDB" id="7362653at2"/>
<accession>A0A7X1ZGN8</accession>
<evidence type="ECO:0000313" key="3">
    <source>
        <dbReference type="EMBL" id="MQX38218.1"/>
    </source>
</evidence>
<gene>
    <name evidence="3" type="ORF">GHC57_17010</name>
</gene>
<dbReference type="InterPro" id="IPR011528">
    <property type="entry name" value="NERD"/>
</dbReference>
<name>A0A7X1ZGN8_9PROT</name>
<evidence type="ECO:0000259" key="2">
    <source>
        <dbReference type="PROSITE" id="PS50965"/>
    </source>
</evidence>